<organism evidence="6 7">
    <name type="scientific">Erinaceus europaeus</name>
    <name type="common">Western European hedgehog</name>
    <dbReference type="NCBI Taxonomy" id="9365"/>
    <lineage>
        <taxon>Eukaryota</taxon>
        <taxon>Metazoa</taxon>
        <taxon>Chordata</taxon>
        <taxon>Craniata</taxon>
        <taxon>Vertebrata</taxon>
        <taxon>Euteleostomi</taxon>
        <taxon>Mammalia</taxon>
        <taxon>Eutheria</taxon>
        <taxon>Laurasiatheria</taxon>
        <taxon>Eulipotyphla</taxon>
        <taxon>Erinaceidae</taxon>
        <taxon>Erinaceinae</taxon>
        <taxon>Erinaceus</taxon>
    </lineage>
</organism>
<evidence type="ECO:0000313" key="7">
    <source>
        <dbReference type="RefSeq" id="XP_060030137.1"/>
    </source>
</evidence>
<reference evidence="7" key="1">
    <citation type="submission" date="2025-08" db="UniProtKB">
        <authorList>
            <consortium name="RefSeq"/>
        </authorList>
    </citation>
    <scope>IDENTIFICATION</scope>
</reference>
<feature type="signal peptide" evidence="4">
    <location>
        <begin position="1"/>
        <end position="18"/>
    </location>
</feature>
<accession>A0ABM3W0P0</accession>
<keyword evidence="2" id="KW-0865">Zymogen</keyword>
<evidence type="ECO:0000256" key="4">
    <source>
        <dbReference type="SAM" id="SignalP"/>
    </source>
</evidence>
<evidence type="ECO:0000313" key="6">
    <source>
        <dbReference type="Proteomes" id="UP001652624"/>
    </source>
</evidence>
<dbReference type="Proteomes" id="UP001652624">
    <property type="component" value="Chromosome 16"/>
</dbReference>
<evidence type="ECO:0000256" key="3">
    <source>
        <dbReference type="ARBA" id="ARBA00023157"/>
    </source>
</evidence>
<keyword evidence="3" id="KW-1015">Disulfide bond</keyword>
<dbReference type="CDD" id="cd00190">
    <property type="entry name" value="Tryp_SPc"/>
    <property type="match status" value="1"/>
</dbReference>
<dbReference type="SMART" id="SM00020">
    <property type="entry name" value="Tryp_SPc"/>
    <property type="match status" value="1"/>
</dbReference>
<dbReference type="Pfam" id="PF00089">
    <property type="entry name" value="Trypsin"/>
    <property type="match status" value="1"/>
</dbReference>
<proteinExistence type="predicted"/>
<dbReference type="InterPro" id="IPR018114">
    <property type="entry name" value="TRYPSIN_HIS"/>
</dbReference>
<keyword evidence="6" id="KW-1185">Reference proteome</keyword>
<dbReference type="SUPFAM" id="SSF50494">
    <property type="entry name" value="Trypsin-like serine proteases"/>
    <property type="match status" value="1"/>
</dbReference>
<gene>
    <name evidence="7" type="primary">LOC103126427</name>
</gene>
<feature type="chain" id="PRO_5046770906" evidence="4">
    <location>
        <begin position="19"/>
        <end position="162"/>
    </location>
</feature>
<dbReference type="InterPro" id="IPR001254">
    <property type="entry name" value="Trypsin_dom"/>
</dbReference>
<evidence type="ECO:0000256" key="1">
    <source>
        <dbReference type="ARBA" id="ARBA00022729"/>
    </source>
</evidence>
<dbReference type="RefSeq" id="XP_060030137.1">
    <property type="nucleotide sequence ID" value="XM_060174154.1"/>
</dbReference>
<feature type="domain" description="Peptidase S1" evidence="5">
    <location>
        <begin position="21"/>
        <end position="158"/>
    </location>
</feature>
<dbReference type="InterPro" id="IPR009003">
    <property type="entry name" value="Peptidase_S1_PA"/>
</dbReference>
<dbReference type="InterPro" id="IPR043504">
    <property type="entry name" value="Peptidase_S1_PA_chymotrypsin"/>
</dbReference>
<dbReference type="PANTHER" id="PTHR24271:SF81">
    <property type="entry name" value="GRANZYME B"/>
    <property type="match status" value="1"/>
</dbReference>
<sequence length="162" mass="18142">MHLLLLLPACFLPPRTQAEETIRGCESRPHSRPYMAHLKFSDKDFQYICSGFLIQEDFVLTAAHCNEHSVTVILGCHNTSKYEKTQQIIPVSRAIPHPDYDSKSYANDIMLLKGDSGGPLVCKNVAQGIISYGKKSGKPPMIYTNISSFLPWIKKTMKRGGD</sequence>
<dbReference type="PROSITE" id="PS50240">
    <property type="entry name" value="TRYPSIN_DOM"/>
    <property type="match status" value="1"/>
</dbReference>
<keyword evidence="1 4" id="KW-0732">Signal</keyword>
<evidence type="ECO:0000256" key="2">
    <source>
        <dbReference type="ARBA" id="ARBA00023145"/>
    </source>
</evidence>
<dbReference type="PANTHER" id="PTHR24271">
    <property type="entry name" value="KALLIKREIN-RELATED"/>
    <property type="match status" value="1"/>
</dbReference>
<protein>
    <submittedName>
        <fullName evidence="7">Granzyme B(G,H)-like</fullName>
    </submittedName>
</protein>
<name>A0ABM3W0P0_ERIEU</name>
<dbReference type="GeneID" id="103126427"/>
<evidence type="ECO:0000259" key="5">
    <source>
        <dbReference type="PROSITE" id="PS50240"/>
    </source>
</evidence>
<dbReference type="PROSITE" id="PS00134">
    <property type="entry name" value="TRYPSIN_HIS"/>
    <property type="match status" value="1"/>
</dbReference>
<dbReference type="Gene3D" id="2.40.10.10">
    <property type="entry name" value="Trypsin-like serine proteases"/>
    <property type="match status" value="3"/>
</dbReference>